<gene>
    <name evidence="1" type="ORF">V1264_020161</name>
</gene>
<protein>
    <submittedName>
        <fullName evidence="1">Uncharacterized protein</fullName>
    </submittedName>
</protein>
<sequence>MNPGDLTCIHSTLLFTAKEAKRHGSTPVLTFDQPLFWKAHEIVANKPDDADLASIVLRLEGFHMEMSFLGCIGRLMEGSGLQEVLELTYAPTAVNYMLQGKAVSRAVRGHFLVDSERTPDLTNVQNLSATPRPGCDTK</sequence>
<dbReference type="EMBL" id="JBAMIC010000010">
    <property type="protein sequence ID" value="KAK7101837.1"/>
    <property type="molecule type" value="Genomic_DNA"/>
</dbReference>
<dbReference type="Proteomes" id="UP001374579">
    <property type="component" value="Unassembled WGS sequence"/>
</dbReference>
<keyword evidence="2" id="KW-1185">Reference proteome</keyword>
<reference evidence="1 2" key="1">
    <citation type="submission" date="2024-02" db="EMBL/GenBank/DDBJ databases">
        <title>Chromosome-scale genome assembly of the rough periwinkle Littorina saxatilis.</title>
        <authorList>
            <person name="De Jode A."/>
            <person name="Faria R."/>
            <person name="Formenti G."/>
            <person name="Sims Y."/>
            <person name="Smith T.P."/>
            <person name="Tracey A."/>
            <person name="Wood J.M.D."/>
            <person name="Zagrodzka Z.B."/>
            <person name="Johannesson K."/>
            <person name="Butlin R.K."/>
            <person name="Leder E.H."/>
        </authorList>
    </citation>
    <scope>NUCLEOTIDE SEQUENCE [LARGE SCALE GENOMIC DNA]</scope>
    <source>
        <strain evidence="1">Snail1</strain>
        <tissue evidence="1">Muscle</tissue>
    </source>
</reference>
<dbReference type="AlphaFoldDB" id="A0AAN9GB79"/>
<name>A0AAN9GB79_9CAEN</name>
<comment type="caution">
    <text evidence="1">The sequence shown here is derived from an EMBL/GenBank/DDBJ whole genome shotgun (WGS) entry which is preliminary data.</text>
</comment>
<organism evidence="1 2">
    <name type="scientific">Littorina saxatilis</name>
    <dbReference type="NCBI Taxonomy" id="31220"/>
    <lineage>
        <taxon>Eukaryota</taxon>
        <taxon>Metazoa</taxon>
        <taxon>Spiralia</taxon>
        <taxon>Lophotrochozoa</taxon>
        <taxon>Mollusca</taxon>
        <taxon>Gastropoda</taxon>
        <taxon>Caenogastropoda</taxon>
        <taxon>Littorinimorpha</taxon>
        <taxon>Littorinoidea</taxon>
        <taxon>Littorinidae</taxon>
        <taxon>Littorina</taxon>
    </lineage>
</organism>
<dbReference type="PANTHER" id="PTHR46704:SF1">
    <property type="entry name" value="TELOMERE LENGTH REGULATION PROTEIN TEL2 HOMOLOG"/>
    <property type="match status" value="1"/>
</dbReference>
<evidence type="ECO:0000313" key="1">
    <source>
        <dbReference type="EMBL" id="KAK7101837.1"/>
    </source>
</evidence>
<evidence type="ECO:0000313" key="2">
    <source>
        <dbReference type="Proteomes" id="UP001374579"/>
    </source>
</evidence>
<accession>A0AAN9GB79</accession>
<proteinExistence type="predicted"/>
<dbReference type="PANTHER" id="PTHR46704">
    <property type="entry name" value="CXC DOMAIN-CONTAINING PROTEIN-RELATED"/>
    <property type="match status" value="1"/>
</dbReference>